<gene>
    <name evidence="1" type="ORF">O987_04580</name>
</gene>
<reference evidence="1 2" key="1">
    <citation type="journal article" date="2014" name="Genome Announc.">
        <title>Complete Genome Sequence of Polychlorinated Biphenyl Degrader Comamonas testosteroni TK102 (NBRC 109938).</title>
        <authorList>
            <person name="Fukuda K."/>
            <person name="Hosoyama A."/>
            <person name="Tsuchikane K."/>
            <person name="Ohji S."/>
            <person name="Yamazoe A."/>
            <person name="Fujita N."/>
            <person name="Shintani M."/>
            <person name="Kimbara K."/>
        </authorList>
    </citation>
    <scope>NUCLEOTIDE SEQUENCE [LARGE SCALE GENOMIC DNA]</scope>
    <source>
        <strain evidence="1">TK102</strain>
    </source>
</reference>
<evidence type="ECO:0000313" key="2">
    <source>
        <dbReference type="Proteomes" id="UP000028782"/>
    </source>
</evidence>
<proteinExistence type="predicted"/>
<dbReference type="RefSeq" id="WP_235214248.1">
    <property type="nucleotide sequence ID" value="NZ_CP006704.1"/>
</dbReference>
<dbReference type="GO" id="GO:0003723">
    <property type="term" value="F:RNA binding"/>
    <property type="evidence" value="ECO:0007669"/>
    <property type="project" value="InterPro"/>
</dbReference>
<accession>A0A076PK66</accession>
<evidence type="ECO:0000313" key="1">
    <source>
        <dbReference type="EMBL" id="AIJ45081.1"/>
    </source>
</evidence>
<organism evidence="1 2">
    <name type="scientific">Comamonas testosteroni TK102</name>
    <dbReference type="NCBI Taxonomy" id="1392005"/>
    <lineage>
        <taxon>Bacteria</taxon>
        <taxon>Pseudomonadati</taxon>
        <taxon>Pseudomonadota</taxon>
        <taxon>Betaproteobacteria</taxon>
        <taxon>Burkholderiales</taxon>
        <taxon>Comamonadaceae</taxon>
        <taxon>Comamonas</taxon>
    </lineage>
</organism>
<dbReference type="Pfam" id="PF09907">
    <property type="entry name" value="HigB_toxin"/>
    <property type="match status" value="1"/>
</dbReference>
<dbReference type="GO" id="GO:0004519">
    <property type="term" value="F:endonuclease activity"/>
    <property type="evidence" value="ECO:0007669"/>
    <property type="project" value="InterPro"/>
</dbReference>
<dbReference type="EMBL" id="CP006704">
    <property type="protein sequence ID" value="AIJ45081.1"/>
    <property type="molecule type" value="Genomic_DNA"/>
</dbReference>
<dbReference type="GO" id="GO:0110001">
    <property type="term" value="C:toxin-antitoxin complex"/>
    <property type="evidence" value="ECO:0007669"/>
    <property type="project" value="InterPro"/>
</dbReference>
<sequence length="52" mass="5959">MRASLAHNRVVFNIKGHDYRLIVTMACKMQWVYVKFTGTHKQHDVIGAATVD</sequence>
<dbReference type="KEGG" id="ctes:O987_04580"/>
<dbReference type="HOGENOM" id="CLU_153067_3_1_4"/>
<protein>
    <recommendedName>
        <fullName evidence="3">Toxin RelE</fullName>
    </recommendedName>
</protein>
<dbReference type="Proteomes" id="UP000028782">
    <property type="component" value="Chromosome"/>
</dbReference>
<dbReference type="AlphaFoldDB" id="A0A076PK66"/>
<evidence type="ECO:0008006" key="3">
    <source>
        <dbReference type="Google" id="ProtNLM"/>
    </source>
</evidence>
<name>A0A076PK66_COMTE</name>
<dbReference type="InterPro" id="IPR018669">
    <property type="entry name" value="Toxin_HigB"/>
</dbReference>